<dbReference type="Pfam" id="PF19283">
    <property type="entry name" value="APEH_N"/>
    <property type="match status" value="1"/>
</dbReference>
<accession>A0A914QZ95</accession>
<evidence type="ECO:0000256" key="2">
    <source>
        <dbReference type="ARBA" id="ARBA00022801"/>
    </source>
</evidence>
<dbReference type="Gene3D" id="2.130.10.10">
    <property type="entry name" value="YVTN repeat-like/Quinoprotein amine dehydrogenase"/>
    <property type="match status" value="1"/>
</dbReference>
<feature type="domain" description="Acylamino-acid-releasing enzyme N-terminal" evidence="4">
    <location>
        <begin position="127"/>
        <end position="357"/>
    </location>
</feature>
<evidence type="ECO:0000256" key="3">
    <source>
        <dbReference type="SAM" id="MobiDB-lite"/>
    </source>
</evidence>
<evidence type="ECO:0000313" key="6">
    <source>
        <dbReference type="WBParaSite" id="PDA_v2.g4389.t1"/>
    </source>
</evidence>
<name>A0A914QZ95_9BILA</name>
<dbReference type="InterPro" id="IPR045550">
    <property type="entry name" value="AARE_N"/>
</dbReference>
<comment type="similarity">
    <text evidence="1">Belongs to the peptidase S9C family.</text>
</comment>
<reference evidence="6" key="1">
    <citation type="submission" date="2022-11" db="UniProtKB">
        <authorList>
            <consortium name="WormBaseParasite"/>
        </authorList>
    </citation>
    <scope>IDENTIFICATION</scope>
</reference>
<dbReference type="PANTHER" id="PTHR42776:SF4">
    <property type="entry name" value="ACYLAMINO-ACID-RELEASING ENZYME"/>
    <property type="match status" value="1"/>
</dbReference>
<dbReference type="GO" id="GO:0004252">
    <property type="term" value="F:serine-type endopeptidase activity"/>
    <property type="evidence" value="ECO:0007669"/>
    <property type="project" value="TreeGrafter"/>
</dbReference>
<keyword evidence="2" id="KW-0378">Hydrolase</keyword>
<dbReference type="WBParaSite" id="PDA_v2.g4389.t1">
    <property type="protein sequence ID" value="PDA_v2.g4389.t1"/>
    <property type="gene ID" value="PDA_v2.g4389"/>
</dbReference>
<keyword evidence="5" id="KW-1185">Reference proteome</keyword>
<sequence length="374" mass="41890">MNESSICNKSTLSLHIAAYENSLEALEQSFIAQKSKNNKFGITSKCVGRNFTDSNIFEFPRQQEEEDDVTVEPEVVQFKATQKLLDSTKEVKKEEEEKKSEEKKDEEKDEKKDDNVREINLIAGKTKTTLSEIREQFAKLCLVKSPTAGRITKTSSADLLTIFSQWSFRSPTMKKNLKNSQVTIVDSQKMEAICVDAPVTEAEGQSVAYSPDGKLSAVISTITDGKDKKHYVRIIDAVNNCDKNIFNLSAKKVHGLVHLSGDFGGATFSPSGKYLLYTAERYANLVEFFDADLEKKSSDDEEDDKKKPAIGDKFLWKQTFGEQIFEVNDPVLCLLTVETGDIKTLDAVPKHLHPVQVGLNENDKSYMEGFVGLL</sequence>
<protein>
    <submittedName>
        <fullName evidence="6">Acylamino-acid-releasing enzyme N-terminal domain-containing protein</fullName>
    </submittedName>
</protein>
<proteinExistence type="inferred from homology"/>
<dbReference type="InterPro" id="IPR015943">
    <property type="entry name" value="WD40/YVTN_repeat-like_dom_sf"/>
</dbReference>
<dbReference type="SUPFAM" id="SSF82171">
    <property type="entry name" value="DPP6 N-terminal domain-like"/>
    <property type="match status" value="1"/>
</dbReference>
<organism evidence="5 6">
    <name type="scientific">Panagrolaimus davidi</name>
    <dbReference type="NCBI Taxonomy" id="227884"/>
    <lineage>
        <taxon>Eukaryota</taxon>
        <taxon>Metazoa</taxon>
        <taxon>Ecdysozoa</taxon>
        <taxon>Nematoda</taxon>
        <taxon>Chromadorea</taxon>
        <taxon>Rhabditida</taxon>
        <taxon>Tylenchina</taxon>
        <taxon>Panagrolaimomorpha</taxon>
        <taxon>Panagrolaimoidea</taxon>
        <taxon>Panagrolaimidae</taxon>
        <taxon>Panagrolaimus</taxon>
    </lineage>
</organism>
<evidence type="ECO:0000259" key="4">
    <source>
        <dbReference type="Pfam" id="PF19283"/>
    </source>
</evidence>
<dbReference type="PANTHER" id="PTHR42776">
    <property type="entry name" value="SERINE PEPTIDASE S9 FAMILY MEMBER"/>
    <property type="match status" value="1"/>
</dbReference>
<feature type="region of interest" description="Disordered" evidence="3">
    <location>
        <begin position="89"/>
        <end position="113"/>
    </location>
</feature>
<evidence type="ECO:0000256" key="1">
    <source>
        <dbReference type="ARBA" id="ARBA00010040"/>
    </source>
</evidence>
<evidence type="ECO:0000313" key="5">
    <source>
        <dbReference type="Proteomes" id="UP000887578"/>
    </source>
</evidence>
<dbReference type="AlphaFoldDB" id="A0A914QZ95"/>
<dbReference type="Proteomes" id="UP000887578">
    <property type="component" value="Unplaced"/>
</dbReference>